<dbReference type="GO" id="GO:0005576">
    <property type="term" value="C:extracellular region"/>
    <property type="evidence" value="ECO:0007669"/>
    <property type="project" value="UniProtKB-SubCell"/>
</dbReference>
<feature type="signal peptide" evidence="12">
    <location>
        <begin position="1"/>
        <end position="20"/>
    </location>
</feature>
<keyword evidence="7 12" id="KW-0732">Signal</keyword>
<comment type="subcellular location">
    <subcellularLocation>
        <location evidence="3">Secreted</location>
    </subcellularLocation>
</comment>
<evidence type="ECO:0000256" key="4">
    <source>
        <dbReference type="ARBA" id="ARBA00006463"/>
    </source>
</evidence>
<dbReference type="GO" id="GO:0045490">
    <property type="term" value="P:pectin catabolic process"/>
    <property type="evidence" value="ECO:0007669"/>
    <property type="project" value="TreeGrafter"/>
</dbReference>
<keyword evidence="6" id="KW-0964">Secreted</keyword>
<dbReference type="AlphaFoldDB" id="E5D240"/>
<dbReference type="InterPro" id="IPR012334">
    <property type="entry name" value="Pectin_lyas_fold"/>
</dbReference>
<protein>
    <recommendedName>
        <fullName evidence="11">Probable pectate lyase F</fullName>
        <ecNumber evidence="5">4.2.2.2</ecNumber>
    </recommendedName>
</protein>
<dbReference type="CAZy" id="PL3">
    <property type="family name" value="Polysaccharide Lyase Family 3"/>
</dbReference>
<evidence type="ECO:0000256" key="11">
    <source>
        <dbReference type="ARBA" id="ARBA00039895"/>
    </source>
</evidence>
<evidence type="ECO:0000256" key="3">
    <source>
        <dbReference type="ARBA" id="ARBA00004613"/>
    </source>
</evidence>
<evidence type="ECO:0000256" key="10">
    <source>
        <dbReference type="ARBA" id="ARBA00025679"/>
    </source>
</evidence>
<comment type="cofactor">
    <cofactor evidence="2">
        <name>Ca(2+)</name>
        <dbReference type="ChEBI" id="CHEBI:29108"/>
    </cofactor>
</comment>
<dbReference type="Gene3D" id="2.160.20.10">
    <property type="entry name" value="Single-stranded right-handed beta-helix, Pectin lyase-like"/>
    <property type="match status" value="1"/>
</dbReference>
<comment type="catalytic activity">
    <reaction evidence="1">
        <text>Eliminative cleavage of (1-&gt;4)-alpha-D-galacturonan to give oligosaccharides with 4-deoxy-alpha-D-galact-4-enuronosyl groups at their non-reducing ends.</text>
        <dbReference type="EC" id="4.2.2.2"/>
    </reaction>
</comment>
<evidence type="ECO:0000256" key="6">
    <source>
        <dbReference type="ARBA" id="ARBA00022525"/>
    </source>
</evidence>
<dbReference type="PANTHER" id="PTHR33407">
    <property type="entry name" value="PECTATE LYASE F-RELATED"/>
    <property type="match status" value="1"/>
</dbReference>
<dbReference type="GO" id="GO:0030570">
    <property type="term" value="F:pectate lyase activity"/>
    <property type="evidence" value="ECO:0007669"/>
    <property type="project" value="UniProtKB-EC"/>
</dbReference>
<organism evidence="13">
    <name type="scientific">Heterodera avenae</name>
    <name type="common">Cereal cyst nematode worm</name>
    <dbReference type="NCBI Taxonomy" id="34510"/>
    <lineage>
        <taxon>Eukaryota</taxon>
        <taxon>Metazoa</taxon>
        <taxon>Ecdysozoa</taxon>
        <taxon>Nematoda</taxon>
        <taxon>Chromadorea</taxon>
        <taxon>Rhabditida</taxon>
        <taxon>Tylenchina</taxon>
        <taxon>Tylenchomorpha</taxon>
        <taxon>Tylenchoidea</taxon>
        <taxon>Heteroderidae</taxon>
        <taxon>Heteroderinae</taxon>
        <taxon>Heterodera</taxon>
    </lineage>
</organism>
<evidence type="ECO:0000256" key="7">
    <source>
        <dbReference type="ARBA" id="ARBA00022729"/>
    </source>
</evidence>
<sequence>MANLCLAGFILAFINVDVMGRPAKMPSSFNAAQQNHPNPSIIQQRALHLLPSYRNINKNKNNGIINPLAGKMPQAPKLQKRYNTKGHKTAQSQNTSPVRRTLQRFMTIGMMVISVVLNNVPSVPNNMMINHNNQFETINSSFYGCIPMHNGMADVSYQCKINFDHKEIKQQQRQKNPFSFWGNVDNDDSTLEKLGEIDIDKDCTKHSNGETHCHTTFDLHPNQIDQLKRIQLEKGKIVDIKDDQNAIQKQKSNTKGQDNNIEEKASAGRRKLLQEQMNMCSFPTPSTIVVVQTTMQVSLSTDYGYTLFVGGSGILNGACDVNNGNLQYLMVLKDGVTIRNAIFNTPGNGIYCEGSCTLENIYFQQLCYHAVGFGYKDKNMAYTYQILGGAGQGTPDKYFTQSGKGTTIIKSFCGAGKYGKLWCSCGNCPFQTTRNVEIYDTILKGPGLSVVSVNSNYGDEAYISGLTLYGQESESTATAYVCQTYDALTSFASLTPTESYKPTESGGGSCTYCASSIQIAN</sequence>
<evidence type="ECO:0000256" key="2">
    <source>
        <dbReference type="ARBA" id="ARBA00001913"/>
    </source>
</evidence>
<name>E5D240_HETAV</name>
<evidence type="ECO:0000256" key="5">
    <source>
        <dbReference type="ARBA" id="ARBA00012272"/>
    </source>
</evidence>
<comment type="similarity">
    <text evidence="4">Belongs to the polysaccharide lyase 3 family.</text>
</comment>
<reference evidence="13" key="1">
    <citation type="submission" date="2009-09" db="EMBL/GenBank/DDBJ databases">
        <title>Cloning and functional analysis of a new pectate lyase gene (Ha-pel1) from Heterodera avenae.</title>
        <authorList>
            <person name="Peng D."/>
            <person name="Gu X."/>
            <person name="He Y."/>
        </authorList>
    </citation>
    <scope>NUCLEOTIDE SEQUENCE</scope>
</reference>
<accession>E5D240</accession>
<dbReference type="EC" id="4.2.2.2" evidence="5"/>
<dbReference type="InterPro" id="IPR004898">
    <property type="entry name" value="Pectate_lyase_PlyH/PlyE-like"/>
</dbReference>
<dbReference type="SUPFAM" id="SSF51126">
    <property type="entry name" value="Pectin lyase-like"/>
    <property type="match status" value="1"/>
</dbReference>
<evidence type="ECO:0000256" key="8">
    <source>
        <dbReference type="ARBA" id="ARBA00022837"/>
    </source>
</evidence>
<evidence type="ECO:0000256" key="1">
    <source>
        <dbReference type="ARBA" id="ARBA00000695"/>
    </source>
</evidence>
<proteinExistence type="evidence at transcript level"/>
<gene>
    <name evidence="13" type="primary">PEL1</name>
</gene>
<evidence type="ECO:0000256" key="12">
    <source>
        <dbReference type="SAM" id="SignalP"/>
    </source>
</evidence>
<dbReference type="InterPro" id="IPR011050">
    <property type="entry name" value="Pectin_lyase_fold/virulence"/>
</dbReference>
<dbReference type="PANTHER" id="PTHR33407:SF9">
    <property type="entry name" value="PECTATE LYASE F-RELATED"/>
    <property type="match status" value="1"/>
</dbReference>
<feature type="chain" id="PRO_5003195016" description="Probable pectate lyase F" evidence="12">
    <location>
        <begin position="21"/>
        <end position="521"/>
    </location>
</feature>
<keyword evidence="9 13" id="KW-0456">Lyase</keyword>
<dbReference type="EMBL" id="GQ998895">
    <property type="protein sequence ID" value="ADD82848.1"/>
    <property type="molecule type" value="mRNA"/>
</dbReference>
<keyword evidence="8" id="KW-0106">Calcium</keyword>
<evidence type="ECO:0000313" key="13">
    <source>
        <dbReference type="EMBL" id="ADD82848.1"/>
    </source>
</evidence>
<comment type="function">
    <text evidence="10">Pectinolytic enzyme consist of four classes of enzymes: pectin lyase, polygalacturonase, pectin methylesterase and rhamnogalacturonase. Among pectinolytic enzymes, pectin lyase is the most important in depolymerization of pectin, since it cleaves internal glycosidic bonds of highly methylated pectins. Favors pectate, the anion, over pectin, the methyl ester.</text>
</comment>
<dbReference type="Pfam" id="PF03211">
    <property type="entry name" value="Pectate_lyase"/>
    <property type="match status" value="1"/>
</dbReference>
<evidence type="ECO:0000256" key="9">
    <source>
        <dbReference type="ARBA" id="ARBA00023239"/>
    </source>
</evidence>